<dbReference type="Proteomes" id="UP000265703">
    <property type="component" value="Unassembled WGS sequence"/>
</dbReference>
<dbReference type="GO" id="GO:0070652">
    <property type="term" value="C:HAUS complex"/>
    <property type="evidence" value="ECO:0007669"/>
    <property type="project" value="InterPro"/>
</dbReference>
<accession>A0A397TE35</accession>
<protein>
    <submittedName>
        <fullName evidence="1">Uncharacterized protein</fullName>
    </submittedName>
</protein>
<dbReference type="InterPro" id="IPR029131">
    <property type="entry name" value="HAUS5"/>
</dbReference>
<dbReference type="OrthoDB" id="2019614at2759"/>
<dbReference type="GO" id="GO:0051225">
    <property type="term" value="P:spindle assembly"/>
    <property type="evidence" value="ECO:0007669"/>
    <property type="project" value="InterPro"/>
</dbReference>
<evidence type="ECO:0000313" key="2">
    <source>
        <dbReference type="Proteomes" id="UP000265703"/>
    </source>
</evidence>
<dbReference type="AlphaFoldDB" id="A0A397TE35"/>
<keyword evidence="2" id="KW-1185">Reference proteome</keyword>
<dbReference type="EMBL" id="QKYT01000044">
    <property type="protein sequence ID" value="RIA96493.1"/>
    <property type="molecule type" value="Genomic_DNA"/>
</dbReference>
<reference evidence="1 2" key="1">
    <citation type="submission" date="2018-06" db="EMBL/GenBank/DDBJ databases">
        <title>Comparative genomics reveals the genomic features of Rhizophagus irregularis, R. cerebriforme, R. diaphanum and Gigaspora rosea, and their symbiotic lifestyle signature.</title>
        <authorList>
            <person name="Morin E."/>
            <person name="San Clemente H."/>
            <person name="Chen E.C.H."/>
            <person name="De La Providencia I."/>
            <person name="Hainaut M."/>
            <person name="Kuo A."/>
            <person name="Kohler A."/>
            <person name="Murat C."/>
            <person name="Tang N."/>
            <person name="Roy S."/>
            <person name="Loubradou J."/>
            <person name="Henrissat B."/>
            <person name="Grigoriev I.V."/>
            <person name="Corradi N."/>
            <person name="Roux C."/>
            <person name="Martin F.M."/>
        </authorList>
    </citation>
    <scope>NUCLEOTIDE SEQUENCE [LARGE SCALE GENOMIC DNA]</scope>
    <source>
        <strain evidence="1 2">DAOM 227022</strain>
    </source>
</reference>
<gene>
    <name evidence="1" type="ORF">C1645_383549</name>
</gene>
<name>A0A397TE35_9GLOM</name>
<evidence type="ECO:0000313" key="1">
    <source>
        <dbReference type="EMBL" id="RIA96493.1"/>
    </source>
</evidence>
<sequence length="485" mass="55941">MKETFRENCKSFAIVENEYRQHLEEYKGKFEIKDEISTAQKGSETTMTIKVKSICEKLKLLGKNMLSKNLSGGSAKNQIRLSIEDLLKTSSPKLFLKSISGVINSTSKDLTSCAEQSVDTSIEDSFYKVQRLLQQHRENHVEKFIETEAILSNIFKLKEKIQQETESIKAYIGKKYEHIPSTDESIILMLNSKASLEANQVALNLIVKFANLLESQQQNLVASGNELSTLFNQVKGYNEVIEEKQKNIQRLIQINQLTRMRFIKQSKEISSFVQEELFPFANNIETLGKNLDSMMMKENEKFKILNLKLAKQVKLQSDFRAISTLDINRTLDDEFVREIKELIHCPKHMSADRFIMVLSDLKREGVIFEIARSHLIKTMRPCHNELQILAIRWLSAIGVVTNFDKNVSFMQTTNGMQHAAEALKDLLEKQEQNFLSKEILRLKREIGIIDTAEDIFREIQGILEEREKIFKWSNRTVQGHVLGLK</sequence>
<dbReference type="Pfam" id="PF14817">
    <property type="entry name" value="HAUS5"/>
    <property type="match status" value="1"/>
</dbReference>
<proteinExistence type="predicted"/>
<organism evidence="1 2">
    <name type="scientific">Glomus cerebriforme</name>
    <dbReference type="NCBI Taxonomy" id="658196"/>
    <lineage>
        <taxon>Eukaryota</taxon>
        <taxon>Fungi</taxon>
        <taxon>Fungi incertae sedis</taxon>
        <taxon>Mucoromycota</taxon>
        <taxon>Glomeromycotina</taxon>
        <taxon>Glomeromycetes</taxon>
        <taxon>Glomerales</taxon>
        <taxon>Glomeraceae</taxon>
        <taxon>Glomus</taxon>
    </lineage>
</organism>
<comment type="caution">
    <text evidence="1">The sequence shown here is derived from an EMBL/GenBank/DDBJ whole genome shotgun (WGS) entry which is preliminary data.</text>
</comment>